<feature type="active site" description="Proton donor/acceptor" evidence="6">
    <location>
        <position position="320"/>
    </location>
</feature>
<dbReference type="GO" id="GO:0005576">
    <property type="term" value="C:extracellular region"/>
    <property type="evidence" value="ECO:0007669"/>
    <property type="project" value="TreeGrafter"/>
</dbReference>
<dbReference type="RefSeq" id="WP_161975240.1">
    <property type="nucleotide sequence ID" value="NZ_BIFR01000001.1"/>
</dbReference>
<dbReference type="SUPFAM" id="SSF141523">
    <property type="entry name" value="L,D-transpeptidase catalytic domain-like"/>
    <property type="match status" value="1"/>
</dbReference>
<dbReference type="PROSITE" id="PS51257">
    <property type="entry name" value="PROKAR_LIPOPROTEIN"/>
    <property type="match status" value="1"/>
</dbReference>
<dbReference type="InterPro" id="IPR050979">
    <property type="entry name" value="LD-transpeptidase"/>
</dbReference>
<dbReference type="EMBL" id="BIFR01000001">
    <property type="protein sequence ID" value="GCE10794.1"/>
    <property type="molecule type" value="Genomic_DNA"/>
</dbReference>
<organism evidence="8 9">
    <name type="scientific">Tengunoibacter tsumagoiensis</name>
    <dbReference type="NCBI Taxonomy" id="2014871"/>
    <lineage>
        <taxon>Bacteria</taxon>
        <taxon>Bacillati</taxon>
        <taxon>Chloroflexota</taxon>
        <taxon>Ktedonobacteria</taxon>
        <taxon>Ktedonobacterales</taxon>
        <taxon>Dictyobacteraceae</taxon>
        <taxon>Tengunoibacter</taxon>
    </lineage>
</organism>
<dbReference type="AlphaFoldDB" id="A0A401ZVN0"/>
<keyword evidence="2" id="KW-0808">Transferase</keyword>
<accession>A0A401ZVN0</accession>
<keyword evidence="3 6" id="KW-0133">Cell shape</keyword>
<dbReference type="GO" id="GO:0008360">
    <property type="term" value="P:regulation of cell shape"/>
    <property type="evidence" value="ECO:0007669"/>
    <property type="project" value="UniProtKB-UniRule"/>
</dbReference>
<dbReference type="PANTHER" id="PTHR30582">
    <property type="entry name" value="L,D-TRANSPEPTIDASE"/>
    <property type="match status" value="1"/>
</dbReference>
<evidence type="ECO:0000256" key="3">
    <source>
        <dbReference type="ARBA" id="ARBA00022960"/>
    </source>
</evidence>
<sequence length="376" mass="41928">MKTHWMMPKKRISQHLLTLIVSMTLVSLVMAACSIPGGGIASGGQSVPTPTPTPTPLPTPDANLQQQGTTQLQAFQQLITQMQQSDGDVTTYQQQYTSDQQALQAAKTVATYNTALTTLNGHIDGIKLPEKKAEALSLQKKLKDEVSTWGQQHTHHNDYDNKDYPLGFEYGDLGSGGLADDRIKNAQKLEDYQQAVDDLNMYLTNFQAMTTNFNDKTPYNQPHATDAQLMQSCGRTSGKVIVVSLSEQVMRVYNDGQLVNSFYVTTGRPDRPSLAGCWWSEVKRAPDTFKSGVKPGQDGYYPDTHINYDIMYHSGEYYIHDSWWRADYGPGMNYPHIDSGGDSFANFGSHGCVNMPTASMQWVYNYMDLNQGIIIY</sequence>
<comment type="pathway">
    <text evidence="1 6">Cell wall biogenesis; peptidoglycan biosynthesis.</text>
</comment>
<dbReference type="InterPro" id="IPR005490">
    <property type="entry name" value="LD_TPept_cat_dom"/>
</dbReference>
<dbReference type="GO" id="GO:0071555">
    <property type="term" value="P:cell wall organization"/>
    <property type="evidence" value="ECO:0007669"/>
    <property type="project" value="UniProtKB-UniRule"/>
</dbReference>
<comment type="caution">
    <text evidence="8">The sequence shown here is derived from an EMBL/GenBank/DDBJ whole genome shotgun (WGS) entry which is preliminary data.</text>
</comment>
<evidence type="ECO:0000256" key="4">
    <source>
        <dbReference type="ARBA" id="ARBA00022984"/>
    </source>
</evidence>
<proteinExistence type="predicted"/>
<dbReference type="PROSITE" id="PS52029">
    <property type="entry name" value="LD_TPASE"/>
    <property type="match status" value="1"/>
</dbReference>
<feature type="active site" description="Nucleophile" evidence="6">
    <location>
        <position position="352"/>
    </location>
</feature>
<dbReference type="CDD" id="cd16913">
    <property type="entry name" value="YkuD_like"/>
    <property type="match status" value="1"/>
</dbReference>
<evidence type="ECO:0000256" key="5">
    <source>
        <dbReference type="ARBA" id="ARBA00023316"/>
    </source>
</evidence>
<dbReference type="InterPro" id="IPR038063">
    <property type="entry name" value="Transpep_catalytic_dom"/>
</dbReference>
<dbReference type="Gene3D" id="2.40.440.10">
    <property type="entry name" value="L,D-transpeptidase catalytic domain-like"/>
    <property type="match status" value="1"/>
</dbReference>
<evidence type="ECO:0000256" key="2">
    <source>
        <dbReference type="ARBA" id="ARBA00022679"/>
    </source>
</evidence>
<keyword evidence="4 6" id="KW-0573">Peptidoglycan synthesis</keyword>
<evidence type="ECO:0000256" key="6">
    <source>
        <dbReference type="PROSITE-ProRule" id="PRU01373"/>
    </source>
</evidence>
<gene>
    <name evidence="8" type="ORF">KTT_06530</name>
</gene>
<evidence type="ECO:0000259" key="7">
    <source>
        <dbReference type="PROSITE" id="PS52029"/>
    </source>
</evidence>
<keyword evidence="9" id="KW-1185">Reference proteome</keyword>
<dbReference type="Proteomes" id="UP000287352">
    <property type="component" value="Unassembled WGS sequence"/>
</dbReference>
<dbReference type="UniPathway" id="UPA00219"/>
<dbReference type="GO" id="GO:0016740">
    <property type="term" value="F:transferase activity"/>
    <property type="evidence" value="ECO:0007669"/>
    <property type="project" value="UniProtKB-KW"/>
</dbReference>
<dbReference type="GO" id="GO:0071972">
    <property type="term" value="F:peptidoglycan L,D-transpeptidase activity"/>
    <property type="evidence" value="ECO:0007669"/>
    <property type="project" value="TreeGrafter"/>
</dbReference>
<evidence type="ECO:0000313" key="8">
    <source>
        <dbReference type="EMBL" id="GCE10794.1"/>
    </source>
</evidence>
<dbReference type="GO" id="GO:0018104">
    <property type="term" value="P:peptidoglycan-protein cross-linking"/>
    <property type="evidence" value="ECO:0007669"/>
    <property type="project" value="TreeGrafter"/>
</dbReference>
<reference evidence="9" key="1">
    <citation type="submission" date="2018-12" db="EMBL/GenBank/DDBJ databases">
        <title>Tengunoibacter tsumagoiensis gen. nov., sp. nov., Dictyobacter kobayashii sp. nov., D. alpinus sp. nov., and D. joshuensis sp. nov. and description of Dictyobacteraceae fam. nov. within the order Ktedonobacterales isolated from Tengu-no-mugimeshi.</title>
        <authorList>
            <person name="Wang C.M."/>
            <person name="Zheng Y."/>
            <person name="Sakai Y."/>
            <person name="Toyoda A."/>
            <person name="Minakuchi Y."/>
            <person name="Abe K."/>
            <person name="Yokota A."/>
            <person name="Yabe S."/>
        </authorList>
    </citation>
    <scope>NUCLEOTIDE SEQUENCE [LARGE SCALE GENOMIC DNA]</scope>
    <source>
        <strain evidence="9">Uno3</strain>
    </source>
</reference>
<evidence type="ECO:0000256" key="1">
    <source>
        <dbReference type="ARBA" id="ARBA00004752"/>
    </source>
</evidence>
<name>A0A401ZVN0_9CHLR</name>
<dbReference type="PANTHER" id="PTHR30582:SF2">
    <property type="entry name" value="L,D-TRANSPEPTIDASE YCIB-RELATED"/>
    <property type="match status" value="1"/>
</dbReference>
<keyword evidence="5 6" id="KW-0961">Cell wall biogenesis/degradation</keyword>
<dbReference type="Pfam" id="PF03734">
    <property type="entry name" value="YkuD"/>
    <property type="match status" value="1"/>
</dbReference>
<evidence type="ECO:0000313" key="9">
    <source>
        <dbReference type="Proteomes" id="UP000287352"/>
    </source>
</evidence>
<feature type="domain" description="L,D-TPase catalytic" evidence="7">
    <location>
        <begin position="239"/>
        <end position="376"/>
    </location>
</feature>
<protein>
    <recommendedName>
        <fullName evidence="7">L,D-TPase catalytic domain-containing protein</fullName>
    </recommendedName>
</protein>